<name>A0ABN2H2H2_9ACTN</name>
<evidence type="ECO:0000256" key="2">
    <source>
        <dbReference type="ARBA" id="ARBA00022630"/>
    </source>
</evidence>
<evidence type="ECO:0000256" key="3">
    <source>
        <dbReference type="ARBA" id="ARBA00022827"/>
    </source>
</evidence>
<dbReference type="EMBL" id="BAAANY010000009">
    <property type="protein sequence ID" value="GAA1680609.1"/>
    <property type="molecule type" value="Genomic_DNA"/>
</dbReference>
<dbReference type="PRINTS" id="PR00420">
    <property type="entry name" value="RNGMNOXGNASE"/>
</dbReference>
<dbReference type="GO" id="GO:0004497">
    <property type="term" value="F:monooxygenase activity"/>
    <property type="evidence" value="ECO:0007669"/>
    <property type="project" value="UniProtKB-KW"/>
</dbReference>
<dbReference type="Proteomes" id="UP001500618">
    <property type="component" value="Unassembled WGS sequence"/>
</dbReference>
<evidence type="ECO:0000313" key="6">
    <source>
        <dbReference type="Proteomes" id="UP001500618"/>
    </source>
</evidence>
<comment type="cofactor">
    <cofactor evidence="1">
        <name>FAD</name>
        <dbReference type="ChEBI" id="CHEBI:57692"/>
    </cofactor>
</comment>
<comment type="caution">
    <text evidence="5">The sequence shown here is derived from an EMBL/GenBank/DDBJ whole genome shotgun (WGS) entry which is preliminary data.</text>
</comment>
<dbReference type="InterPro" id="IPR036188">
    <property type="entry name" value="FAD/NAD-bd_sf"/>
</dbReference>
<dbReference type="SUPFAM" id="SSF51905">
    <property type="entry name" value="FAD/NAD(P)-binding domain"/>
    <property type="match status" value="1"/>
</dbReference>
<dbReference type="Gene3D" id="3.50.50.60">
    <property type="entry name" value="FAD/NAD(P)-binding domain"/>
    <property type="match status" value="1"/>
</dbReference>
<dbReference type="InterPro" id="IPR050641">
    <property type="entry name" value="RIFMO-like"/>
</dbReference>
<dbReference type="Pfam" id="PF01494">
    <property type="entry name" value="FAD_binding_3"/>
    <property type="match status" value="1"/>
</dbReference>
<reference evidence="5 6" key="1">
    <citation type="journal article" date="2019" name="Int. J. Syst. Evol. Microbiol.">
        <title>The Global Catalogue of Microorganisms (GCM) 10K type strain sequencing project: providing services to taxonomists for standard genome sequencing and annotation.</title>
        <authorList>
            <consortium name="The Broad Institute Genomics Platform"/>
            <consortium name="The Broad Institute Genome Sequencing Center for Infectious Disease"/>
            <person name="Wu L."/>
            <person name="Ma J."/>
        </authorList>
    </citation>
    <scope>NUCLEOTIDE SEQUENCE [LARGE SCALE GENOMIC DNA]</scope>
    <source>
        <strain evidence="5 6">JCM 14718</strain>
    </source>
</reference>
<dbReference type="InterPro" id="IPR002938">
    <property type="entry name" value="FAD-bd"/>
</dbReference>
<keyword evidence="5" id="KW-0503">Monooxygenase</keyword>
<feature type="domain" description="FAD-binding" evidence="4">
    <location>
        <begin position="3"/>
        <end position="352"/>
    </location>
</feature>
<evidence type="ECO:0000256" key="1">
    <source>
        <dbReference type="ARBA" id="ARBA00001974"/>
    </source>
</evidence>
<protein>
    <submittedName>
        <fullName evidence="5">FAD-dependent monooxygenase</fullName>
    </submittedName>
</protein>
<evidence type="ECO:0000313" key="5">
    <source>
        <dbReference type="EMBL" id="GAA1680609.1"/>
    </source>
</evidence>
<keyword evidence="3" id="KW-0274">FAD</keyword>
<keyword evidence="5" id="KW-0560">Oxidoreductase</keyword>
<dbReference type="PANTHER" id="PTHR43004:SF19">
    <property type="entry name" value="BINDING MONOOXYGENASE, PUTATIVE (JCVI)-RELATED"/>
    <property type="match status" value="1"/>
</dbReference>
<evidence type="ECO:0000259" key="4">
    <source>
        <dbReference type="Pfam" id="PF01494"/>
    </source>
</evidence>
<dbReference type="RefSeq" id="WP_163572360.1">
    <property type="nucleotide sequence ID" value="NZ_BAAANY010000009.1"/>
</dbReference>
<keyword evidence="6" id="KW-1185">Reference proteome</keyword>
<keyword evidence="2" id="KW-0285">Flavoprotein</keyword>
<dbReference type="PANTHER" id="PTHR43004">
    <property type="entry name" value="TRK SYSTEM POTASSIUM UPTAKE PROTEIN"/>
    <property type="match status" value="1"/>
</dbReference>
<accession>A0ABN2H2H2</accession>
<organism evidence="5 6">
    <name type="scientific">Fodinicola feengrottensis</name>
    <dbReference type="NCBI Taxonomy" id="435914"/>
    <lineage>
        <taxon>Bacteria</taxon>
        <taxon>Bacillati</taxon>
        <taxon>Actinomycetota</taxon>
        <taxon>Actinomycetes</taxon>
        <taxon>Mycobacteriales</taxon>
        <taxon>Fodinicola</taxon>
    </lineage>
</organism>
<proteinExistence type="predicted"/>
<dbReference type="Gene3D" id="3.40.30.120">
    <property type="match status" value="1"/>
</dbReference>
<dbReference type="Pfam" id="PF21274">
    <property type="entry name" value="Rng_hyd_C"/>
    <property type="match status" value="1"/>
</dbReference>
<gene>
    <name evidence="5" type="ORF">GCM10009765_32260</name>
</gene>
<sequence length="505" mass="54275">MDRCDVVIVGAGPAGLTLASELALAGVRALVIERLTEAEQAESDRTMGNRSVTVPSVRAFDRRGLLTELREASQRGFNVMAAGQPDDGPKLYQHFAFLFPRPELLDQAALGWPVLEGCFVQRADIRRLLAGRAREFGAQIRYGVEVTGLAADADGVTVEAGATVIRAGWLVGCDGAHSLVRTIAGFDFPGVEPEILFRQAAVDLADPDLLPVGWFTEPGVFGHVPLPSGVHMVFTGEFGAKTDDVSMTVAEMQESLRAASGTDVTVTRIHQFGKYTDVSRQSSTYRKGRIFLAGDAAHVHPPLGGQGMNLGIGDATNLGWKLAAAVRGDSPDGLLNTYTPERHPIGKWVQDWTRAQVALLRPDPRSRALREVMRELANTADGSTYLVEKVSGLWQLPMASGGHPLTGRTVPELAFADGSRLADHCHRGRGLLVDLIGHPALRETFRGYSDRIDTLTAKSENSGKLAGLLVRPDGVVAWAADRTVGPADLVAVQQALSTWWGDPRS</sequence>
<dbReference type="Gene3D" id="3.30.70.2450">
    <property type="match status" value="1"/>
</dbReference>